<sequence>MGHELIKDIKYFFGCFLDLIYNPEECMVCGEYVKNGGLLCAKCSSEIRICNKFFKITRQNYSIPCYSSFYYSGLGKELIARLKYRSDFRAGDVITEYMLNTIKIHKVNFDIVTYVPCSKSALKKRGYNQSQYLAKKIAHKTNSRVVEFLKKFKDTKDQIGLNGEERWKNLEGAFEVTNENKINNKNILLVDDVITTGATAFYCSTLMIEKGASNVYILTGAKSSI</sequence>
<feature type="domain" description="Double zinc ribbon" evidence="2">
    <location>
        <begin position="16"/>
        <end position="49"/>
    </location>
</feature>
<dbReference type="GO" id="GO:0016301">
    <property type="term" value="F:kinase activity"/>
    <property type="evidence" value="ECO:0007669"/>
    <property type="project" value="UniProtKB-KW"/>
</dbReference>
<dbReference type="PANTHER" id="PTHR47505">
    <property type="entry name" value="DNA UTILIZATION PROTEIN YHGH"/>
    <property type="match status" value="1"/>
</dbReference>
<dbReference type="InterPro" id="IPR051910">
    <property type="entry name" value="ComF/GntX_DNA_util-trans"/>
</dbReference>
<evidence type="ECO:0000313" key="4">
    <source>
        <dbReference type="Proteomes" id="UP000075374"/>
    </source>
</evidence>
<proteinExistence type="inferred from homology"/>
<dbReference type="InterPro" id="IPR000836">
    <property type="entry name" value="PRTase_dom"/>
</dbReference>
<comment type="similarity">
    <text evidence="1">Belongs to the ComF/GntX family.</text>
</comment>
<dbReference type="Proteomes" id="UP000075374">
    <property type="component" value="Unassembled WGS sequence"/>
</dbReference>
<evidence type="ECO:0000313" key="3">
    <source>
        <dbReference type="EMBL" id="KYH29364.1"/>
    </source>
</evidence>
<keyword evidence="3" id="KW-0808">Transferase</keyword>
<organism evidence="3 4">
    <name type="scientific">Clostridium colicanis DSM 13634</name>
    <dbReference type="NCBI Taxonomy" id="1121305"/>
    <lineage>
        <taxon>Bacteria</taxon>
        <taxon>Bacillati</taxon>
        <taxon>Bacillota</taxon>
        <taxon>Clostridia</taxon>
        <taxon>Eubacteriales</taxon>
        <taxon>Clostridiaceae</taxon>
        <taxon>Clostridium</taxon>
    </lineage>
</organism>
<dbReference type="CDD" id="cd06223">
    <property type="entry name" value="PRTases_typeI"/>
    <property type="match status" value="1"/>
</dbReference>
<dbReference type="InterPro" id="IPR044005">
    <property type="entry name" value="DZR_2"/>
</dbReference>
<protein>
    <submittedName>
        <fullName evidence="3">Ribose-phosphate pyrophosphokinase</fullName>
    </submittedName>
</protein>
<dbReference type="STRING" id="1121305.CLCOL_11080"/>
<evidence type="ECO:0000256" key="1">
    <source>
        <dbReference type="ARBA" id="ARBA00008007"/>
    </source>
</evidence>
<dbReference type="InterPro" id="IPR029057">
    <property type="entry name" value="PRTase-like"/>
</dbReference>
<accession>A0A151ANZ6</accession>
<gene>
    <name evidence="3" type="primary">prs_1</name>
    <name evidence="3" type="ORF">CLCOL_11080</name>
</gene>
<keyword evidence="4" id="KW-1185">Reference proteome</keyword>
<comment type="caution">
    <text evidence="3">The sequence shown here is derived from an EMBL/GenBank/DDBJ whole genome shotgun (WGS) entry which is preliminary data.</text>
</comment>
<dbReference type="PATRIC" id="fig|1121305.3.peg.1111"/>
<dbReference type="EMBL" id="LTBB01000004">
    <property type="protein sequence ID" value="KYH29364.1"/>
    <property type="molecule type" value="Genomic_DNA"/>
</dbReference>
<reference evidence="3 4" key="1">
    <citation type="submission" date="2016-02" db="EMBL/GenBank/DDBJ databases">
        <title>Genome sequence of Clostridium colicanis DSM 13634.</title>
        <authorList>
            <person name="Poehlein A."/>
            <person name="Daniel R."/>
        </authorList>
    </citation>
    <scope>NUCLEOTIDE SEQUENCE [LARGE SCALE GENOMIC DNA]</scope>
    <source>
        <strain evidence="3 4">DSM 13634</strain>
    </source>
</reference>
<dbReference type="PANTHER" id="PTHR47505:SF1">
    <property type="entry name" value="DNA UTILIZATION PROTEIN YHGH"/>
    <property type="match status" value="1"/>
</dbReference>
<name>A0A151ANZ6_9CLOT</name>
<keyword evidence="3" id="KW-0418">Kinase</keyword>
<dbReference type="Gene3D" id="3.40.50.2020">
    <property type="match status" value="1"/>
</dbReference>
<dbReference type="Pfam" id="PF18912">
    <property type="entry name" value="DZR_2"/>
    <property type="match status" value="1"/>
</dbReference>
<dbReference type="AlphaFoldDB" id="A0A151ANZ6"/>
<evidence type="ECO:0000259" key="2">
    <source>
        <dbReference type="Pfam" id="PF18912"/>
    </source>
</evidence>
<dbReference type="SUPFAM" id="SSF53271">
    <property type="entry name" value="PRTase-like"/>
    <property type="match status" value="1"/>
</dbReference>